<comment type="caution">
    <text evidence="2">The sequence shown here is derived from an EMBL/GenBank/DDBJ whole genome shotgun (WGS) entry which is preliminary data.</text>
</comment>
<dbReference type="AlphaFoldDB" id="A0A4Z0LWR9"/>
<keyword evidence="1" id="KW-0732">Signal</keyword>
<name>A0A4Z0LWR9_9GAMM</name>
<protein>
    <submittedName>
        <fullName evidence="2">Uncharacterized protein</fullName>
    </submittedName>
</protein>
<evidence type="ECO:0000256" key="1">
    <source>
        <dbReference type="SAM" id="SignalP"/>
    </source>
</evidence>
<dbReference type="Proteomes" id="UP000298050">
    <property type="component" value="Unassembled WGS sequence"/>
</dbReference>
<evidence type="ECO:0000313" key="2">
    <source>
        <dbReference type="EMBL" id="TGD71792.1"/>
    </source>
</evidence>
<dbReference type="EMBL" id="SRLE01000012">
    <property type="protein sequence ID" value="TGD71792.1"/>
    <property type="molecule type" value="Genomic_DNA"/>
</dbReference>
<proteinExistence type="predicted"/>
<accession>A0A4Z0LWR9</accession>
<evidence type="ECO:0000313" key="3">
    <source>
        <dbReference type="Proteomes" id="UP000298050"/>
    </source>
</evidence>
<sequence>MRSIVLPLLLAAVAGQSFADVGEIYTPLGVAPEGVDIQRSTLIPLRLPRPTAEALEQAAAGTVTQQASELLSVEILTEARDFTESYGLVDGVDGEGGDECYAGNGVPYPPITGGGCPNGRRKQNQTYPWGLTQIKLPGSEPGVGHRIWIGTLANGACVTKGFSLGDLSATPEWYDGEPFPLIASETPVADPAPNSACVQEEGDEFWQCPDLPTIEYNCEYGESQMLSHPGVGPHNGDWRRPHIYEYNRDTDVITDYTPDGSAAAAAADEVIGFRFCAATPGNEVVFCGGPALEGGDIVLVAFDTTGEGSRFIGSKRYRNYSNVRKGYSYGDPGALYFGVRSKRGDHGKVLRWVGDATPRRNANVRKRRVFQFEEVGSMDGDPRELTLIGPDSEGMFRLAASTTQPSFIAGEASGVWVSPLFGSEGLTAEDLPNWQKVFDFGSYEPDAPALSNTAGGAIVAFNQEGYLYWSSLHVFGYAATIHSSCPFSFCAGEAYAATNSEKLHTMVNRATTLWRGAISEDLSIDPNSVEMLCGEPHLPAWDQQTGDFVDTDTGWTPSFPRPGGGGLCGQGLSQAGNAIVTDEFGFRYEYLMAYSWAGDINHPANPAEQRMCFGTLDLGYSIFGMITRFQWGADLVCKAPGTNTFYLADRGGAGNGLNYGYRIVRPDAADPEGKRFLVGMANGFNLELLQTEPRNLSTWPNQAAQMGWREGWSVRTVRVADE</sequence>
<organism evidence="2 3">
    <name type="scientific">Mangrovimicrobium sediminis</name>
    <dbReference type="NCBI Taxonomy" id="2562682"/>
    <lineage>
        <taxon>Bacteria</taxon>
        <taxon>Pseudomonadati</taxon>
        <taxon>Pseudomonadota</taxon>
        <taxon>Gammaproteobacteria</taxon>
        <taxon>Cellvibrionales</taxon>
        <taxon>Halieaceae</taxon>
        <taxon>Mangrovimicrobium</taxon>
    </lineage>
</organism>
<dbReference type="OrthoDB" id="6247680at2"/>
<feature type="signal peptide" evidence="1">
    <location>
        <begin position="1"/>
        <end position="19"/>
    </location>
</feature>
<reference evidence="2 3" key="1">
    <citation type="submission" date="2019-04" db="EMBL/GenBank/DDBJ databases">
        <title>Taxonomy of novel Haliea sp. from mangrove soil of West Coast of India.</title>
        <authorList>
            <person name="Verma A."/>
            <person name="Kumar P."/>
            <person name="Krishnamurthi S."/>
        </authorList>
    </citation>
    <scope>NUCLEOTIDE SEQUENCE [LARGE SCALE GENOMIC DNA]</scope>
    <source>
        <strain evidence="2 3">SAOS-164</strain>
    </source>
</reference>
<keyword evidence="3" id="KW-1185">Reference proteome</keyword>
<feature type="chain" id="PRO_5021479098" evidence="1">
    <location>
        <begin position="20"/>
        <end position="722"/>
    </location>
</feature>
<dbReference type="RefSeq" id="WP_135445836.1">
    <property type="nucleotide sequence ID" value="NZ_SRLE01000012.1"/>
</dbReference>
<gene>
    <name evidence="2" type="ORF">E4634_16895</name>
</gene>